<feature type="transmembrane region" description="Helical" evidence="1">
    <location>
        <begin position="32"/>
        <end position="57"/>
    </location>
</feature>
<dbReference type="Pfam" id="PF11127">
    <property type="entry name" value="YgaP-like_TM"/>
    <property type="match status" value="1"/>
</dbReference>
<feature type="domain" description="Inner membrane protein YgaP-like transmembrane" evidence="2">
    <location>
        <begin position="4"/>
        <end position="58"/>
    </location>
</feature>
<dbReference type="Gene3D" id="6.10.140.1340">
    <property type="match status" value="1"/>
</dbReference>
<protein>
    <submittedName>
        <fullName evidence="3">Rhodanese-related sulfurtransferase</fullName>
    </submittedName>
</protein>
<sequence>MIVNNAVSAMAGVFIMGSLLLSGINFNEPNWLWLTFFVGFNLLQSAFTGFCPAAIIFKALGIKDNN</sequence>
<evidence type="ECO:0000313" key="4">
    <source>
        <dbReference type="EMBL" id="SFV87619.1"/>
    </source>
</evidence>
<dbReference type="EMBL" id="FPHZ01000049">
    <property type="protein sequence ID" value="SFV87619.1"/>
    <property type="molecule type" value="Genomic_DNA"/>
</dbReference>
<evidence type="ECO:0000256" key="1">
    <source>
        <dbReference type="SAM" id="Phobius"/>
    </source>
</evidence>
<dbReference type="AlphaFoldDB" id="A0A1W1DUM5"/>
<keyword evidence="1" id="KW-0472">Membrane</keyword>
<keyword evidence="1" id="KW-1133">Transmembrane helix</keyword>
<evidence type="ECO:0000259" key="2">
    <source>
        <dbReference type="Pfam" id="PF11127"/>
    </source>
</evidence>
<dbReference type="GO" id="GO:0016740">
    <property type="term" value="F:transferase activity"/>
    <property type="evidence" value="ECO:0007669"/>
    <property type="project" value="UniProtKB-KW"/>
</dbReference>
<dbReference type="EMBL" id="FPHY01000024">
    <property type="protein sequence ID" value="SFV85373.1"/>
    <property type="molecule type" value="Genomic_DNA"/>
</dbReference>
<evidence type="ECO:0000313" key="3">
    <source>
        <dbReference type="EMBL" id="SFV85373.1"/>
    </source>
</evidence>
<accession>A0A1W1DUM5</accession>
<keyword evidence="1" id="KW-0812">Transmembrane</keyword>
<name>A0A1W1DUM5_9ZZZZ</name>
<reference evidence="3" key="1">
    <citation type="submission" date="2016-10" db="EMBL/GenBank/DDBJ databases">
        <authorList>
            <person name="de Groot N.N."/>
        </authorList>
    </citation>
    <scope>NUCLEOTIDE SEQUENCE</scope>
</reference>
<proteinExistence type="predicted"/>
<feature type="transmembrane region" description="Helical" evidence="1">
    <location>
        <begin position="7"/>
        <end position="26"/>
    </location>
</feature>
<gene>
    <name evidence="3" type="ORF">MNB_SUP05-SYMBIONT-4-269</name>
    <name evidence="4" type="ORF">MNB_SUP05-SYMBIONT-5-93</name>
</gene>
<dbReference type="InterPro" id="IPR021309">
    <property type="entry name" value="YgaP-like_TM"/>
</dbReference>
<keyword evidence="3" id="KW-0808">Transferase</keyword>
<organism evidence="3">
    <name type="scientific">hydrothermal vent metagenome</name>
    <dbReference type="NCBI Taxonomy" id="652676"/>
    <lineage>
        <taxon>unclassified sequences</taxon>
        <taxon>metagenomes</taxon>
        <taxon>ecological metagenomes</taxon>
    </lineage>
</organism>